<feature type="transmembrane region" description="Helical" evidence="11">
    <location>
        <begin position="465"/>
        <end position="488"/>
    </location>
</feature>
<keyword evidence="9 11" id="KW-0472">Membrane</keyword>
<feature type="compositionally biased region" description="Polar residues" evidence="10">
    <location>
        <begin position="67"/>
        <end position="84"/>
    </location>
</feature>
<feature type="transmembrane region" description="Helical" evidence="11">
    <location>
        <begin position="401"/>
        <end position="422"/>
    </location>
</feature>
<dbReference type="EC" id="2.7.1.108" evidence="3"/>
<feature type="transmembrane region" description="Helical" evidence="11">
    <location>
        <begin position="786"/>
        <end position="804"/>
    </location>
</feature>
<evidence type="ECO:0000313" key="13">
    <source>
        <dbReference type="Proteomes" id="UP000242287"/>
    </source>
</evidence>
<dbReference type="STRING" id="703135.A0A2A9NYM9"/>
<dbReference type="InterPro" id="IPR032974">
    <property type="entry name" value="Polypren_kinase"/>
</dbReference>
<keyword evidence="8 11" id="KW-1133">Transmembrane helix</keyword>
<dbReference type="GO" id="GO:0043048">
    <property type="term" value="P:dolichyl monophosphate biosynthetic process"/>
    <property type="evidence" value="ECO:0007669"/>
    <property type="project" value="TreeGrafter"/>
</dbReference>
<feature type="region of interest" description="Disordered" evidence="10">
    <location>
        <begin position="1"/>
        <end position="97"/>
    </location>
</feature>
<feature type="transmembrane region" description="Helical" evidence="11">
    <location>
        <begin position="201"/>
        <end position="218"/>
    </location>
</feature>
<evidence type="ECO:0000256" key="4">
    <source>
        <dbReference type="ARBA" id="ARBA00022679"/>
    </source>
</evidence>
<proteinExistence type="inferred from homology"/>
<dbReference type="GO" id="GO:0005789">
    <property type="term" value="C:endoplasmic reticulum membrane"/>
    <property type="evidence" value="ECO:0007669"/>
    <property type="project" value="UniProtKB-SubCell"/>
</dbReference>
<comment type="similarity">
    <text evidence="2">Belongs to the polyprenol kinase family.</text>
</comment>
<name>A0A2A9NYM9_9AGAR</name>
<keyword evidence="13" id="KW-1185">Reference proteome</keyword>
<keyword evidence="7" id="KW-0256">Endoplasmic reticulum</keyword>
<evidence type="ECO:0000256" key="10">
    <source>
        <dbReference type="SAM" id="MobiDB-lite"/>
    </source>
</evidence>
<dbReference type="PANTHER" id="PTHR13205:SF15">
    <property type="entry name" value="DOLICHOL KINASE"/>
    <property type="match status" value="1"/>
</dbReference>
<reference evidence="12 13" key="1">
    <citation type="submission" date="2014-02" db="EMBL/GenBank/DDBJ databases">
        <title>Transposable element dynamics among asymbiotic and ectomycorrhizal Amanita fungi.</title>
        <authorList>
            <consortium name="DOE Joint Genome Institute"/>
            <person name="Hess J."/>
            <person name="Skrede I."/>
            <person name="Wolfe B."/>
            <person name="LaButti K."/>
            <person name="Ohm R.A."/>
            <person name="Grigoriev I.V."/>
            <person name="Pringle A."/>
        </authorList>
    </citation>
    <scope>NUCLEOTIDE SEQUENCE [LARGE SCALE GENOMIC DNA]</scope>
    <source>
        <strain evidence="12 13">SKay4041</strain>
    </source>
</reference>
<evidence type="ECO:0000256" key="11">
    <source>
        <dbReference type="SAM" id="Phobius"/>
    </source>
</evidence>
<protein>
    <recommendedName>
        <fullName evidence="3">dolichol kinase</fullName>
        <ecNumber evidence="3">2.7.1.108</ecNumber>
    </recommendedName>
</protein>
<feature type="transmembrane region" description="Helical" evidence="11">
    <location>
        <begin position="434"/>
        <end position="453"/>
    </location>
</feature>
<feature type="compositionally biased region" description="Low complexity" evidence="10">
    <location>
        <begin position="13"/>
        <end position="27"/>
    </location>
</feature>
<evidence type="ECO:0000256" key="2">
    <source>
        <dbReference type="ARBA" id="ARBA00010794"/>
    </source>
</evidence>
<feature type="transmembrane region" description="Helical" evidence="11">
    <location>
        <begin position="357"/>
        <end position="380"/>
    </location>
</feature>
<dbReference type="Proteomes" id="UP000242287">
    <property type="component" value="Unassembled WGS sequence"/>
</dbReference>
<dbReference type="AlphaFoldDB" id="A0A2A9NYM9"/>
<feature type="transmembrane region" description="Helical" evidence="11">
    <location>
        <begin position="294"/>
        <end position="313"/>
    </location>
</feature>
<evidence type="ECO:0000313" key="12">
    <source>
        <dbReference type="EMBL" id="PFH53106.1"/>
    </source>
</evidence>
<dbReference type="PANTHER" id="PTHR13205">
    <property type="entry name" value="TRANSMEMBRANE PROTEIN 15-RELATED"/>
    <property type="match status" value="1"/>
</dbReference>
<evidence type="ECO:0000256" key="7">
    <source>
        <dbReference type="ARBA" id="ARBA00022824"/>
    </source>
</evidence>
<evidence type="ECO:0000256" key="3">
    <source>
        <dbReference type="ARBA" id="ARBA00012132"/>
    </source>
</evidence>
<feature type="transmembrane region" description="Helical" evidence="11">
    <location>
        <begin position="897"/>
        <end position="914"/>
    </location>
</feature>
<accession>A0A2A9NYM9</accession>
<organism evidence="12 13">
    <name type="scientific">Amanita thiersii Skay4041</name>
    <dbReference type="NCBI Taxonomy" id="703135"/>
    <lineage>
        <taxon>Eukaryota</taxon>
        <taxon>Fungi</taxon>
        <taxon>Dikarya</taxon>
        <taxon>Basidiomycota</taxon>
        <taxon>Agaricomycotina</taxon>
        <taxon>Agaricomycetes</taxon>
        <taxon>Agaricomycetidae</taxon>
        <taxon>Agaricales</taxon>
        <taxon>Pluteineae</taxon>
        <taxon>Amanitaceae</taxon>
        <taxon>Amanita</taxon>
    </lineage>
</organism>
<evidence type="ECO:0000256" key="1">
    <source>
        <dbReference type="ARBA" id="ARBA00004477"/>
    </source>
</evidence>
<dbReference type="GO" id="GO:0004168">
    <property type="term" value="F:dolichol kinase activity"/>
    <property type="evidence" value="ECO:0007669"/>
    <property type="project" value="UniProtKB-EC"/>
</dbReference>
<feature type="compositionally biased region" description="Low complexity" evidence="10">
    <location>
        <begin position="232"/>
        <end position="245"/>
    </location>
</feature>
<sequence length="915" mass="100703">MVNVSPGTVFDWSTSYQAGSSSSASRSSSDDETEDELPVASRGRTFSTTTARRGSVRANDSKKPPSLRQSSPHVHSSGDSTSTALPPGRSVFTRSRSPAVVRPSLAAKLAPRSPRPLCPTLARFTRPKSLLSEPIVLLPSEAQLRIPVPFVGCHWSLNLDVRRFAESMLLLCSLLYAVFKISEHTPPTFPGLPPVDINRWISSEISLLCLVAFLYLIWTHSALSRNDAAVSVKTSDSSPSTPTQSCNLPTPPALPRTFDSRDSKRSSLPSQKRCEFSYMWMSVPKNYRDANDDGISTGLLLAPLIASALLIAAQRLSPSSILPLDWLIEAPATLPNSQLSLSAADALLYSRYNLINLATYCSYILFVHVCASRIFESLYGRSSTAPEGERTSVPRSEGLRIWYYVIFMYALTIFNVCLKHVFHARGWGIWQHMNNFDMVVASLFYQFALYVALRLAHRGFTLGELSLVCFGGVAVGMELLNITIARIWSRTTPFIKTYRLPTPLLTFQTALIAGTFLTGFLLSPFLVLSRHNAQRPLHRLRFPQEKEEKERNRRYYALGFYVGTALIVGGLIGTWTWWCLGRRNPWAWVLFYIVEGRKKWSRPALLAYWALLGSLSVAGWSRQMARSRKYRTRAGTEMFIAPAAVDISHGPSTDSSSSGVPPQQTITPAGPANSAGTLGMAFPNIAMPNLPNGTNVTNVATDLLDAADKRVPTLGLNARRKFFHALAVVMFIPGVAIDPAFAHLSFSVAFSLFIFAEYIRYFAIYPFGAAIHVFMNEFLDQKDSGTAILSHFYLLTGCAGSVWLESSTRLLQYTGIFILGVGDALASIVGKRIGTHRWSTSTAKTIEGSVALALSVVGCAWAMRIVGYAESFSTVGYVFVVCLGAVLEAMSEQNDNLTLPLYMWSMLVVSGVVSR</sequence>
<feature type="transmembrane region" description="Helical" evidence="11">
    <location>
        <begin position="555"/>
        <end position="578"/>
    </location>
</feature>
<evidence type="ECO:0000256" key="5">
    <source>
        <dbReference type="ARBA" id="ARBA00022692"/>
    </source>
</evidence>
<evidence type="ECO:0000256" key="8">
    <source>
        <dbReference type="ARBA" id="ARBA00022989"/>
    </source>
</evidence>
<feature type="transmembrane region" description="Helical" evidence="11">
    <location>
        <begin position="874"/>
        <end position="890"/>
    </location>
</feature>
<evidence type="ECO:0000256" key="9">
    <source>
        <dbReference type="ARBA" id="ARBA00023136"/>
    </source>
</evidence>
<keyword evidence="4" id="KW-0808">Transferase</keyword>
<dbReference type="OrthoDB" id="377083at2759"/>
<feature type="transmembrane region" description="Helical" evidence="11">
    <location>
        <begin position="508"/>
        <end position="529"/>
    </location>
</feature>
<evidence type="ECO:0000256" key="6">
    <source>
        <dbReference type="ARBA" id="ARBA00022777"/>
    </source>
</evidence>
<keyword evidence="5 11" id="KW-0812">Transmembrane</keyword>
<feature type="transmembrane region" description="Helical" evidence="11">
    <location>
        <begin position="748"/>
        <end position="774"/>
    </location>
</feature>
<gene>
    <name evidence="12" type="ORF">AMATHDRAFT_39008</name>
</gene>
<feature type="transmembrane region" description="Helical" evidence="11">
    <location>
        <begin position="810"/>
        <end position="829"/>
    </location>
</feature>
<feature type="region of interest" description="Disordered" evidence="10">
    <location>
        <begin position="232"/>
        <end position="270"/>
    </location>
</feature>
<dbReference type="EMBL" id="KZ301975">
    <property type="protein sequence ID" value="PFH53106.1"/>
    <property type="molecule type" value="Genomic_DNA"/>
</dbReference>
<keyword evidence="6" id="KW-0418">Kinase</keyword>
<comment type="subcellular location">
    <subcellularLocation>
        <location evidence="1">Endoplasmic reticulum membrane</location>
        <topology evidence="1">Multi-pass membrane protein</topology>
    </subcellularLocation>
</comment>
<feature type="transmembrane region" description="Helical" evidence="11">
    <location>
        <begin position="604"/>
        <end position="621"/>
    </location>
</feature>
<feature type="transmembrane region" description="Helical" evidence="11">
    <location>
        <begin position="722"/>
        <end position="742"/>
    </location>
</feature>